<evidence type="ECO:0000313" key="2">
    <source>
        <dbReference type="Proteomes" id="UP001142055"/>
    </source>
</evidence>
<dbReference type="AlphaFoldDB" id="A0A9Q0RSI5"/>
<dbReference type="OMA" id="YCEISIA"/>
<dbReference type="Proteomes" id="UP001142055">
    <property type="component" value="Chromosome 1"/>
</dbReference>
<dbReference type="EMBL" id="JAPWDV010000001">
    <property type="protein sequence ID" value="KAJ6224725.1"/>
    <property type="molecule type" value="Genomic_DNA"/>
</dbReference>
<comment type="caution">
    <text evidence="1">The sequence shown here is derived from an EMBL/GenBank/DDBJ whole genome shotgun (WGS) entry which is preliminary data.</text>
</comment>
<accession>A0A9Q0RSI5</accession>
<protein>
    <submittedName>
        <fullName evidence="1">Uncharacterized protein</fullName>
    </submittedName>
</protein>
<name>A0A9Q0RSI5_BLOTA</name>
<sequence>MNRPKKPLPYFNYFDFSPSILTKCYNLIGTITDDYCFILYIQLGISDWKLIRNLSLDLNKHYNDNEWKNSKTINYSEYLKRIHLLSTTSFCWDPDYEIKDQSVEYRLYSTNKNGDIFSWRIKLYSEMSNDLPKCEVTIEQTISTDLSEIVSISKIFRNSLLMSSIDGQVVVYNLNLASKISQLNVWPEQDNLPCHSFCFENIDENHIEIAFHKIDKIIYFRLFSSNDSTIIERIEKFHLKDNIELLSIFDYGGKGKYCATMINSSKIISITLPVEPESSNLTISDIKCANISFSSTDSIFGIDCSTNRLMMAVVSSNNSFCFKSNTSQNVNVYICSRVNMSSVLTYLEHHLTSEVESIRFYRNIDDYLFLCRYYLIYGLYIDEMKRLVNRLLENTDQLNPGKTWKDVNERLWFLKLVRFILKRYCELTLLYPKNEKLDTNINERADKLRQLIERQILNQTIQLVLNRMASLSQPLFNEESFFTCEQLASLFNIDQLDTINISQREIIDRARSLVQCTDIFKLARYASLVGSKYLNQVSKSKSLLDHINKCSYCEISIASNVQWDTKCGDHPLDVCANSLLIIDPLSHDIQLCAECFESKLMSPQVWPSPNMFPFFNCTIECCIFCL</sequence>
<keyword evidence="2" id="KW-1185">Reference proteome</keyword>
<proteinExistence type="predicted"/>
<gene>
    <name evidence="1" type="ORF">RDWZM_003270</name>
</gene>
<evidence type="ECO:0000313" key="1">
    <source>
        <dbReference type="EMBL" id="KAJ6224725.1"/>
    </source>
</evidence>
<organism evidence="1 2">
    <name type="scientific">Blomia tropicalis</name>
    <name type="common">Mite</name>
    <dbReference type="NCBI Taxonomy" id="40697"/>
    <lineage>
        <taxon>Eukaryota</taxon>
        <taxon>Metazoa</taxon>
        <taxon>Ecdysozoa</taxon>
        <taxon>Arthropoda</taxon>
        <taxon>Chelicerata</taxon>
        <taxon>Arachnida</taxon>
        <taxon>Acari</taxon>
        <taxon>Acariformes</taxon>
        <taxon>Sarcoptiformes</taxon>
        <taxon>Astigmata</taxon>
        <taxon>Glycyphagoidea</taxon>
        <taxon>Echimyopodidae</taxon>
        <taxon>Blomia</taxon>
    </lineage>
</organism>
<reference evidence="1" key="1">
    <citation type="submission" date="2022-12" db="EMBL/GenBank/DDBJ databases">
        <title>Genome assemblies of Blomia tropicalis.</title>
        <authorList>
            <person name="Cui Y."/>
        </authorList>
    </citation>
    <scope>NUCLEOTIDE SEQUENCE</scope>
    <source>
        <tissue evidence="1">Adult mites</tissue>
    </source>
</reference>